<dbReference type="PaxDb" id="4113-PGSC0003DMT400091234"/>
<evidence type="ECO:0000313" key="3">
    <source>
        <dbReference type="Proteomes" id="UP000011115"/>
    </source>
</evidence>
<evidence type="ECO:0000313" key="2">
    <source>
        <dbReference type="EnsemblPlants" id="PGSC0003DMT400091234"/>
    </source>
</evidence>
<dbReference type="HOGENOM" id="CLU_1047350_0_0_1"/>
<dbReference type="Proteomes" id="UP000011115">
    <property type="component" value="Unassembled WGS sequence"/>
</dbReference>
<feature type="region of interest" description="Disordered" evidence="1">
    <location>
        <begin position="99"/>
        <end position="136"/>
    </location>
</feature>
<proteinExistence type="predicted"/>
<keyword evidence="3" id="KW-1185">Reference proteome</keyword>
<sequence>MRKPFAEIMQPMDQVAKNNRAWYTREAKVEDLGVTFGLSAEQRRREEERDQDMALMRTLIDLLTNHIMAGSEKVNVVGTPNRYEDQDIDLDEEAKYLGNQGGFQNYNSGNQGYNSGNAGRNYSREGDRASGSSSGSKLEDMLAKVLHKDESTDAWVKEMKGDLSGMSQLVDSYTTSIKQIEQQLGKLSTLLNQRKNGSLPSDTIQNPKKDEHCMAIATTSEAFEEGDMGATIEERLAVETLAAVLMNFEAGYQTDYMETVNALQGM</sequence>
<evidence type="ECO:0000256" key="1">
    <source>
        <dbReference type="SAM" id="MobiDB-lite"/>
    </source>
</evidence>
<dbReference type="Gramene" id="PGSC0003DMT400091234">
    <property type="protein sequence ID" value="PGSC0003DMT400091234"/>
    <property type="gene ID" value="PGSC0003DMG400040805"/>
</dbReference>
<accession>M1DM53</accession>
<name>M1DM53_SOLTU</name>
<dbReference type="AlphaFoldDB" id="M1DM53"/>
<feature type="compositionally biased region" description="Low complexity" evidence="1">
    <location>
        <begin position="102"/>
        <end position="117"/>
    </location>
</feature>
<protein>
    <submittedName>
        <fullName evidence="2">Integrase core domain containing protein</fullName>
    </submittedName>
</protein>
<reference evidence="3" key="1">
    <citation type="journal article" date="2011" name="Nature">
        <title>Genome sequence and analysis of the tuber crop potato.</title>
        <authorList>
            <consortium name="The Potato Genome Sequencing Consortium"/>
        </authorList>
    </citation>
    <scope>NUCLEOTIDE SEQUENCE [LARGE SCALE GENOMIC DNA]</scope>
    <source>
        <strain evidence="3">cv. DM1-3 516 R44</strain>
    </source>
</reference>
<dbReference type="EnsemblPlants" id="PGSC0003DMT400091234">
    <property type="protein sequence ID" value="PGSC0003DMT400091234"/>
    <property type="gene ID" value="PGSC0003DMG400040805"/>
</dbReference>
<organism evidence="2 3">
    <name type="scientific">Solanum tuberosum</name>
    <name type="common">Potato</name>
    <dbReference type="NCBI Taxonomy" id="4113"/>
    <lineage>
        <taxon>Eukaryota</taxon>
        <taxon>Viridiplantae</taxon>
        <taxon>Streptophyta</taxon>
        <taxon>Embryophyta</taxon>
        <taxon>Tracheophyta</taxon>
        <taxon>Spermatophyta</taxon>
        <taxon>Magnoliopsida</taxon>
        <taxon>eudicotyledons</taxon>
        <taxon>Gunneridae</taxon>
        <taxon>Pentapetalae</taxon>
        <taxon>asterids</taxon>
        <taxon>lamiids</taxon>
        <taxon>Solanales</taxon>
        <taxon>Solanaceae</taxon>
        <taxon>Solanoideae</taxon>
        <taxon>Solaneae</taxon>
        <taxon>Solanum</taxon>
    </lineage>
</organism>
<reference evidence="2" key="2">
    <citation type="submission" date="2015-06" db="UniProtKB">
        <authorList>
            <consortium name="EnsemblPlants"/>
        </authorList>
    </citation>
    <scope>IDENTIFICATION</scope>
    <source>
        <strain evidence="2">DM1-3 516 R44</strain>
    </source>
</reference>
<dbReference type="InParanoid" id="M1DM53"/>